<dbReference type="AlphaFoldDB" id="A0A0M3J073"/>
<gene>
    <name evidence="11" type="ORF">ASIM_LOCUS807</name>
</gene>
<evidence type="ECO:0000256" key="7">
    <source>
        <dbReference type="PIRSR" id="PIRSR600175-1"/>
    </source>
</evidence>
<dbReference type="Proteomes" id="UP000267096">
    <property type="component" value="Unassembled WGS sequence"/>
</dbReference>
<feature type="transmembrane region" description="Helical" evidence="9">
    <location>
        <begin position="48"/>
        <end position="66"/>
    </location>
</feature>
<keyword evidence="7" id="KW-0915">Sodium</keyword>
<keyword evidence="2" id="KW-0813">Transport</keyword>
<dbReference type="SUPFAM" id="SSF161070">
    <property type="entry name" value="SNF-like"/>
    <property type="match status" value="1"/>
</dbReference>
<dbReference type="InterPro" id="IPR000175">
    <property type="entry name" value="Na/ntran_symport"/>
</dbReference>
<keyword evidence="12" id="KW-1185">Reference proteome</keyword>
<evidence type="ECO:0000256" key="5">
    <source>
        <dbReference type="ARBA" id="ARBA00022989"/>
    </source>
</evidence>
<evidence type="ECO:0000313" key="12">
    <source>
        <dbReference type="Proteomes" id="UP000267096"/>
    </source>
</evidence>
<dbReference type="GO" id="GO:0015179">
    <property type="term" value="F:L-amino acid transmembrane transporter activity"/>
    <property type="evidence" value="ECO:0007669"/>
    <property type="project" value="TreeGrafter"/>
</dbReference>
<comment type="subcellular location">
    <subcellularLocation>
        <location evidence="1">Membrane</location>
        <topology evidence="1">Multi-pass membrane protein</topology>
    </subcellularLocation>
</comment>
<feature type="transmembrane region" description="Helical" evidence="9">
    <location>
        <begin position="87"/>
        <end position="104"/>
    </location>
</feature>
<dbReference type="PANTHER" id="PTHR11616:SF324">
    <property type="entry name" value="SODIUM-DEPENDENT TRANSPORTER SNF-12"/>
    <property type="match status" value="1"/>
</dbReference>
<feature type="transmembrane region" description="Helical" evidence="9">
    <location>
        <begin position="168"/>
        <end position="187"/>
    </location>
</feature>
<organism evidence="13">
    <name type="scientific">Anisakis simplex</name>
    <name type="common">Herring worm</name>
    <dbReference type="NCBI Taxonomy" id="6269"/>
    <lineage>
        <taxon>Eukaryota</taxon>
        <taxon>Metazoa</taxon>
        <taxon>Ecdysozoa</taxon>
        <taxon>Nematoda</taxon>
        <taxon>Chromadorea</taxon>
        <taxon>Rhabditida</taxon>
        <taxon>Spirurina</taxon>
        <taxon>Ascaridomorpha</taxon>
        <taxon>Ascaridoidea</taxon>
        <taxon>Anisakidae</taxon>
        <taxon>Anisakis</taxon>
        <taxon>Anisakis simplex complex</taxon>
    </lineage>
</organism>
<dbReference type="WBParaSite" id="ASIM_0000090901-mRNA-1">
    <property type="protein sequence ID" value="ASIM_0000090901-mRNA-1"/>
    <property type="gene ID" value="ASIM_0000090901"/>
</dbReference>
<evidence type="ECO:0000256" key="10">
    <source>
        <dbReference type="SAM" id="SignalP"/>
    </source>
</evidence>
<keyword evidence="7" id="KW-0479">Metal-binding</keyword>
<feature type="binding site" evidence="7">
    <location>
        <position position="23"/>
    </location>
    <ligand>
        <name>Na(+)</name>
        <dbReference type="ChEBI" id="CHEBI:29101"/>
        <label>1</label>
    </ligand>
</feature>
<evidence type="ECO:0000256" key="2">
    <source>
        <dbReference type="ARBA" id="ARBA00022448"/>
    </source>
</evidence>
<name>A0A0M3J073_ANISI</name>
<accession>A0A0M3J073</accession>
<feature type="transmembrane region" description="Helical" evidence="9">
    <location>
        <begin position="199"/>
        <end position="225"/>
    </location>
</feature>
<keyword evidence="4" id="KW-0769">Symport</keyword>
<dbReference type="OrthoDB" id="5874331at2759"/>
<evidence type="ECO:0000256" key="3">
    <source>
        <dbReference type="ARBA" id="ARBA00022692"/>
    </source>
</evidence>
<evidence type="ECO:0000313" key="13">
    <source>
        <dbReference type="WBParaSite" id="ASIM_0000090901-mRNA-1"/>
    </source>
</evidence>
<keyword evidence="3 9" id="KW-0812">Transmembrane</keyword>
<feature type="region of interest" description="Disordered" evidence="8">
    <location>
        <begin position="275"/>
        <end position="341"/>
    </location>
</feature>
<dbReference type="EMBL" id="UYRR01000666">
    <property type="protein sequence ID" value="VDK18109.1"/>
    <property type="molecule type" value="Genomic_DNA"/>
</dbReference>
<evidence type="ECO:0000313" key="11">
    <source>
        <dbReference type="EMBL" id="VDK18109.1"/>
    </source>
</evidence>
<feature type="compositionally biased region" description="Polar residues" evidence="8">
    <location>
        <begin position="310"/>
        <end position="322"/>
    </location>
</feature>
<keyword evidence="5 9" id="KW-1133">Transmembrane helix</keyword>
<keyword evidence="6 9" id="KW-0472">Membrane</keyword>
<evidence type="ECO:0000256" key="1">
    <source>
        <dbReference type="ARBA" id="ARBA00004141"/>
    </source>
</evidence>
<dbReference type="InterPro" id="IPR037272">
    <property type="entry name" value="SNS_sf"/>
</dbReference>
<evidence type="ECO:0000256" key="9">
    <source>
        <dbReference type="SAM" id="Phobius"/>
    </source>
</evidence>
<dbReference type="Pfam" id="PF00209">
    <property type="entry name" value="SNF"/>
    <property type="match status" value="1"/>
</dbReference>
<evidence type="ECO:0000256" key="6">
    <source>
        <dbReference type="ARBA" id="ARBA00023136"/>
    </source>
</evidence>
<protein>
    <submittedName>
        <fullName evidence="13">Transmembrane protein</fullName>
    </submittedName>
</protein>
<keyword evidence="10" id="KW-0732">Signal</keyword>
<dbReference type="GO" id="GO:0089718">
    <property type="term" value="P:amino acid import across plasma membrane"/>
    <property type="evidence" value="ECO:0007669"/>
    <property type="project" value="TreeGrafter"/>
</dbReference>
<dbReference type="GO" id="GO:0005283">
    <property type="term" value="F:amino acid:sodium symporter activity"/>
    <property type="evidence" value="ECO:0007669"/>
    <property type="project" value="TreeGrafter"/>
</dbReference>
<evidence type="ECO:0000256" key="4">
    <source>
        <dbReference type="ARBA" id="ARBA00022847"/>
    </source>
</evidence>
<feature type="chain" id="PRO_5043120692" evidence="10">
    <location>
        <begin position="25"/>
        <end position="341"/>
    </location>
</feature>
<reference evidence="11 12" key="2">
    <citation type="submission" date="2018-11" db="EMBL/GenBank/DDBJ databases">
        <authorList>
            <consortium name="Pathogen Informatics"/>
        </authorList>
    </citation>
    <scope>NUCLEOTIDE SEQUENCE [LARGE SCALE GENOMIC DNA]</scope>
</reference>
<dbReference type="GO" id="GO:0046872">
    <property type="term" value="F:metal ion binding"/>
    <property type="evidence" value="ECO:0007669"/>
    <property type="project" value="UniProtKB-KW"/>
</dbReference>
<dbReference type="PROSITE" id="PS50267">
    <property type="entry name" value="NA_NEUROTRAN_SYMP_3"/>
    <property type="match status" value="1"/>
</dbReference>
<feature type="signal peptide" evidence="10">
    <location>
        <begin position="1"/>
        <end position="24"/>
    </location>
</feature>
<proteinExistence type="predicted"/>
<reference evidence="13" key="1">
    <citation type="submission" date="2017-02" db="UniProtKB">
        <authorList>
            <consortium name="WormBaseParasite"/>
        </authorList>
    </citation>
    <scope>IDENTIFICATION</scope>
</reference>
<sequence>MDMMGGPLWAALFFAMLTLSALDAEFAWIEMIISSVLKKFDKANRHTEIRLVVGLCFFCFICGLPLTTRGGIFIFHSIENLNANWNSFSLSLLLVVIVCYIYGVDNFIEDIGEMLRVPTSLEAELRSNNLSIAQISFWVKAKFFFGPTGTYIRWTWSFFSPCVLGVCYRIYSFAIVLFLLVSSVFTYQRVTFEGKILPIYYELVAWITMTGPLFVVPLTALYVLFDAYRNGKSIVDPVSRVASARRPNATMADDVGYNTMVEIINEWAKKNNFTSGSDDDAENQFQLSSNDNDDSVSKQTRLKNKHADAASTSSSVPFNDSKSPIELSLFGAPPSSDVIIE</sequence>
<dbReference type="GO" id="GO:0005886">
    <property type="term" value="C:plasma membrane"/>
    <property type="evidence" value="ECO:0007669"/>
    <property type="project" value="TreeGrafter"/>
</dbReference>
<dbReference type="PANTHER" id="PTHR11616">
    <property type="entry name" value="SODIUM/CHLORIDE DEPENDENT TRANSPORTER"/>
    <property type="match status" value="1"/>
</dbReference>
<evidence type="ECO:0000256" key="8">
    <source>
        <dbReference type="SAM" id="MobiDB-lite"/>
    </source>
</evidence>